<reference evidence="1 2" key="1">
    <citation type="submission" date="2017-10" db="EMBL/GenBank/DDBJ databases">
        <title>Sequencing the genomes of 1000 actinobacteria strains.</title>
        <authorList>
            <person name="Klenk H.-P."/>
        </authorList>
    </citation>
    <scope>NUCLEOTIDE SEQUENCE [LARGE SCALE GENOMIC DNA]</scope>
    <source>
        <strain evidence="1 2">DSM 21838</strain>
    </source>
</reference>
<sequence>MLEAMASDDGFFELTARLDAEVPPQLVLETAELVMHEAAGHGLELEVHLTGGGAILHRGPAHHRALLALGGSPDDLRVELLDARGATAALGTLSAFSPAAAAALIAGQLLAYARHDME</sequence>
<evidence type="ECO:0000313" key="2">
    <source>
        <dbReference type="Proteomes" id="UP000222106"/>
    </source>
</evidence>
<gene>
    <name evidence="1" type="ORF">ATJ97_0063</name>
</gene>
<dbReference type="AlphaFoldDB" id="A0A2A9F2Z1"/>
<accession>A0A2A9F2Z1</accession>
<comment type="caution">
    <text evidence="1">The sequence shown here is derived from an EMBL/GenBank/DDBJ whole genome shotgun (WGS) entry which is preliminary data.</text>
</comment>
<proteinExistence type="predicted"/>
<dbReference type="EMBL" id="PDJI01000001">
    <property type="protein sequence ID" value="PFG45141.1"/>
    <property type="molecule type" value="Genomic_DNA"/>
</dbReference>
<name>A0A2A9F2Z1_9MICO</name>
<protein>
    <submittedName>
        <fullName evidence="1">Uncharacterized protein</fullName>
    </submittedName>
</protein>
<keyword evidence="2" id="KW-1185">Reference proteome</keyword>
<evidence type="ECO:0000313" key="1">
    <source>
        <dbReference type="EMBL" id="PFG45141.1"/>
    </source>
</evidence>
<organism evidence="1 2">
    <name type="scientific">Georgenia soli</name>
    <dbReference type="NCBI Taxonomy" id="638953"/>
    <lineage>
        <taxon>Bacteria</taxon>
        <taxon>Bacillati</taxon>
        <taxon>Actinomycetota</taxon>
        <taxon>Actinomycetes</taxon>
        <taxon>Micrococcales</taxon>
        <taxon>Bogoriellaceae</taxon>
        <taxon>Georgenia</taxon>
    </lineage>
</organism>
<dbReference type="Proteomes" id="UP000222106">
    <property type="component" value="Unassembled WGS sequence"/>
</dbReference>